<dbReference type="PROSITE" id="PS00488">
    <property type="entry name" value="PAL_HISTIDASE"/>
    <property type="match status" value="1"/>
</dbReference>
<dbReference type="FunFam" id="1.10.275.10:FF:000005">
    <property type="entry name" value="Histidine ammonia-lyase"/>
    <property type="match status" value="1"/>
</dbReference>
<feature type="cross-link" description="5-imidazolinone (Ala-Gly)" evidence="6">
    <location>
        <begin position="175"/>
        <end position="177"/>
    </location>
</feature>
<dbReference type="EMBL" id="JAICBX010000005">
    <property type="protein sequence ID" value="MBW8639882.1"/>
    <property type="molecule type" value="Genomic_DNA"/>
</dbReference>
<keyword evidence="6" id="KW-0963">Cytoplasm</keyword>
<keyword evidence="3 6" id="KW-0369">Histidine metabolism</keyword>
<evidence type="ECO:0000256" key="4">
    <source>
        <dbReference type="ARBA" id="ARBA00023239"/>
    </source>
</evidence>
<dbReference type="InterPro" id="IPR024083">
    <property type="entry name" value="Fumarase/histidase_N"/>
</dbReference>
<dbReference type="SUPFAM" id="SSF48557">
    <property type="entry name" value="L-aspartase-like"/>
    <property type="match status" value="1"/>
</dbReference>
<gene>
    <name evidence="6 11" type="primary">hutH</name>
    <name evidence="11" type="ORF">K1W69_21990</name>
</gene>
<protein>
    <recommendedName>
        <fullName evidence="2 6">Histidine ammonia-lyase</fullName>
        <shortName evidence="6">Histidase</shortName>
        <ecNumber evidence="2 6">4.3.1.3</ecNumber>
    </recommendedName>
</protein>
<evidence type="ECO:0000256" key="5">
    <source>
        <dbReference type="ARBA" id="ARBA00049269"/>
    </source>
</evidence>
<organism evidence="11 12">
    <name type="scientific">Flavimaribacter sediminis</name>
    <dbReference type="NCBI Taxonomy" id="2865987"/>
    <lineage>
        <taxon>Bacteria</taxon>
        <taxon>Pseudomonadati</taxon>
        <taxon>Pseudomonadota</taxon>
        <taxon>Alphaproteobacteria</taxon>
        <taxon>Hyphomicrobiales</taxon>
        <taxon>Rhizobiaceae</taxon>
        <taxon>Flavimaribacter</taxon>
    </lineage>
</organism>
<dbReference type="GO" id="GO:0005737">
    <property type="term" value="C:cytoplasm"/>
    <property type="evidence" value="ECO:0007669"/>
    <property type="project" value="UniProtKB-SubCell"/>
</dbReference>
<evidence type="ECO:0000313" key="12">
    <source>
        <dbReference type="Proteomes" id="UP001196509"/>
    </source>
</evidence>
<dbReference type="FunFam" id="1.20.200.10:FF:000003">
    <property type="entry name" value="Histidine ammonia-lyase"/>
    <property type="match status" value="1"/>
</dbReference>
<name>A0AAE2ZS46_9HYPH</name>
<dbReference type="GO" id="GO:0006548">
    <property type="term" value="P:L-histidine catabolic process"/>
    <property type="evidence" value="ECO:0007669"/>
    <property type="project" value="UniProtKB-UniRule"/>
</dbReference>
<dbReference type="PANTHER" id="PTHR10362">
    <property type="entry name" value="HISTIDINE AMMONIA-LYASE"/>
    <property type="match status" value="1"/>
</dbReference>
<evidence type="ECO:0000256" key="1">
    <source>
        <dbReference type="ARBA" id="ARBA00005113"/>
    </source>
</evidence>
<dbReference type="InterPro" id="IPR005921">
    <property type="entry name" value="HutH"/>
</dbReference>
<dbReference type="Pfam" id="PF00221">
    <property type="entry name" value="Lyase_aromatic"/>
    <property type="match status" value="1"/>
</dbReference>
<proteinExistence type="inferred from homology"/>
<dbReference type="EC" id="4.3.1.3" evidence="2 6"/>
<evidence type="ECO:0000256" key="2">
    <source>
        <dbReference type="ARBA" id="ARBA00012994"/>
    </source>
</evidence>
<dbReference type="CDD" id="cd00332">
    <property type="entry name" value="PAL-HAL"/>
    <property type="match status" value="1"/>
</dbReference>
<evidence type="ECO:0000256" key="8">
    <source>
        <dbReference type="RuleBase" id="RU004479"/>
    </source>
</evidence>
<dbReference type="Gene3D" id="1.10.275.10">
    <property type="entry name" value="Fumarase/aspartase (N-terminal domain)"/>
    <property type="match status" value="1"/>
</dbReference>
<dbReference type="InterPro" id="IPR001106">
    <property type="entry name" value="Aromatic_Lyase"/>
</dbReference>
<dbReference type="InterPro" id="IPR008948">
    <property type="entry name" value="L-Aspartase-like"/>
</dbReference>
<dbReference type="NCBIfam" id="NF006871">
    <property type="entry name" value="PRK09367.1"/>
    <property type="match status" value="1"/>
</dbReference>
<dbReference type="HAMAP" id="MF_00229">
    <property type="entry name" value="His_ammonia_lyase"/>
    <property type="match status" value="1"/>
</dbReference>
<reference evidence="11" key="1">
    <citation type="submission" date="2021-08" db="EMBL/GenBank/DDBJ databases">
        <title>Hoeflea bacterium WL0058 sp. nov., isolated from the sediment.</title>
        <authorList>
            <person name="Wang L."/>
            <person name="Zhang D."/>
        </authorList>
    </citation>
    <scope>NUCLEOTIDE SEQUENCE</scope>
    <source>
        <strain evidence="11">WL0058</strain>
    </source>
</reference>
<feature type="region of interest" description="Disordered" evidence="10">
    <location>
        <begin position="1"/>
        <end position="39"/>
    </location>
</feature>
<comment type="pathway">
    <text evidence="1 6 8">Amino-acid degradation; L-histidine degradation into L-glutamate; N-formimidoyl-L-glutamate from L-histidine: step 1/3.</text>
</comment>
<feature type="compositionally biased region" description="Polar residues" evidence="10">
    <location>
        <begin position="7"/>
        <end position="18"/>
    </location>
</feature>
<dbReference type="GO" id="GO:0004397">
    <property type="term" value="F:histidine ammonia-lyase activity"/>
    <property type="evidence" value="ECO:0007669"/>
    <property type="project" value="UniProtKB-UniRule"/>
</dbReference>
<evidence type="ECO:0000313" key="11">
    <source>
        <dbReference type="EMBL" id="MBW8639882.1"/>
    </source>
</evidence>
<evidence type="ECO:0000256" key="6">
    <source>
        <dbReference type="HAMAP-Rule" id="MF_00229"/>
    </source>
</evidence>
<evidence type="ECO:0000256" key="7">
    <source>
        <dbReference type="RuleBase" id="RU003954"/>
    </source>
</evidence>
<feature type="modified residue" description="2,3-didehydroalanine (Ser)" evidence="6">
    <location>
        <position position="176"/>
    </location>
</feature>
<dbReference type="Gene3D" id="1.20.200.10">
    <property type="entry name" value="Fumarase/aspartase (Central domain)"/>
    <property type="match status" value="1"/>
</dbReference>
<comment type="catalytic activity">
    <reaction evidence="5 6 8">
        <text>L-histidine = trans-urocanate + NH4(+)</text>
        <dbReference type="Rhea" id="RHEA:21232"/>
        <dbReference type="ChEBI" id="CHEBI:17771"/>
        <dbReference type="ChEBI" id="CHEBI:28938"/>
        <dbReference type="ChEBI" id="CHEBI:57595"/>
        <dbReference type="EC" id="4.3.1.3"/>
    </reaction>
</comment>
<evidence type="ECO:0000256" key="9">
    <source>
        <dbReference type="RuleBase" id="RU004480"/>
    </source>
</evidence>
<evidence type="ECO:0000256" key="10">
    <source>
        <dbReference type="SAM" id="MobiDB-lite"/>
    </source>
</evidence>
<sequence length="545" mass="58847">MSKARRNSPTASLSTRFNAASWRPNHQRKHEPVSSPILTPGATTLRQLETIYWQDLPARINPACKPAVDRAEEIILKAAAGDQPVYGVNTGFGKLASVKIAAEDRVKLQRNLILSHACGVGPTTPPRVVRLMMILKMLSLSRGASGVRWGLIKLIEGMLEKGVTPVIPAQGSVGASGDLAPLAHMTCVMIGEGEAEYEGAVMNGGDALRKAGLEPLVLQVKEGVACINGTQFSTAYALAGLFEAWRHAEASLVASSLSTDAIMGSTAPTRAEIHELRGHRGQIETAAAIRQLMEGSEIRESHLENDSRVQDPYCIRCQPQVTGACIDLLRQAGHTLEIEANAVTDNPLILDEDSIVSGGNFHAEPVAFAADQIAIAIAEIGAISQRRIALMVDPALNFELPTFLTPRPGLNSGYMIAEVTTAALMSENKHLANPCSTDSTPTSANQEDHVSMAAHGARRLERMNHNLAHILAVEFLCATQGIEFRKPLKTSPQLQKVVARIRIDIPTLEDDRHIAKDLKDVAELIQSRRLIRESGLEPFIHLGEA</sequence>
<dbReference type="InterPro" id="IPR022313">
    <property type="entry name" value="Phe/His_NH3-lyase_AS"/>
</dbReference>
<evidence type="ECO:0000256" key="3">
    <source>
        <dbReference type="ARBA" id="ARBA00022808"/>
    </source>
</evidence>
<comment type="similarity">
    <text evidence="6 7">Belongs to the PAL/histidase family.</text>
</comment>
<dbReference type="NCBIfam" id="TIGR01225">
    <property type="entry name" value="hutH"/>
    <property type="match status" value="1"/>
</dbReference>
<keyword evidence="12" id="KW-1185">Reference proteome</keyword>
<comment type="caution">
    <text evidence="11">The sequence shown here is derived from an EMBL/GenBank/DDBJ whole genome shotgun (WGS) entry which is preliminary data.</text>
</comment>
<dbReference type="AlphaFoldDB" id="A0AAE2ZS46"/>
<keyword evidence="4 6" id="KW-0456">Lyase</keyword>
<comment type="PTM">
    <text evidence="6">Contains an active site 4-methylidene-imidazol-5-one (MIO), which is formed autocatalytically by cyclization and dehydration of residues Ala-Ser-Gly.</text>
</comment>
<comment type="subcellular location">
    <subcellularLocation>
        <location evidence="6 9">Cytoplasm</location>
    </subcellularLocation>
</comment>
<accession>A0AAE2ZS46</accession>
<dbReference type="Proteomes" id="UP001196509">
    <property type="component" value="Unassembled WGS sequence"/>
</dbReference>